<comment type="caution">
    <text evidence="1">The sequence shown here is derived from an EMBL/GenBank/DDBJ whole genome shotgun (WGS) entry which is preliminary data.</text>
</comment>
<dbReference type="EMBL" id="BMZQ01000001">
    <property type="protein sequence ID" value="GHD08450.1"/>
    <property type="molecule type" value="Genomic_DNA"/>
</dbReference>
<evidence type="ECO:0000313" key="2">
    <source>
        <dbReference type="Proteomes" id="UP000630142"/>
    </source>
</evidence>
<dbReference type="AlphaFoldDB" id="A0A8J3DM24"/>
<keyword evidence="2" id="KW-1185">Reference proteome</keyword>
<proteinExistence type="predicted"/>
<reference evidence="1" key="2">
    <citation type="submission" date="2020-09" db="EMBL/GenBank/DDBJ databases">
        <authorList>
            <person name="Sun Q."/>
            <person name="Kim S."/>
        </authorList>
    </citation>
    <scope>NUCLEOTIDE SEQUENCE</scope>
    <source>
        <strain evidence="1">KCTC 42249</strain>
    </source>
</reference>
<name>A0A8J3DM24_9HYPH</name>
<reference evidence="1" key="1">
    <citation type="journal article" date="2014" name="Int. J. Syst. Evol. Microbiol.">
        <title>Complete genome sequence of Corynebacterium casei LMG S-19264T (=DSM 44701T), isolated from a smear-ripened cheese.</title>
        <authorList>
            <consortium name="US DOE Joint Genome Institute (JGI-PGF)"/>
            <person name="Walter F."/>
            <person name="Albersmeier A."/>
            <person name="Kalinowski J."/>
            <person name="Ruckert C."/>
        </authorList>
    </citation>
    <scope>NUCLEOTIDE SEQUENCE</scope>
    <source>
        <strain evidence="1">KCTC 42249</strain>
    </source>
</reference>
<dbReference type="PIRSF" id="PIRSF031878">
    <property type="entry name" value="UCP031878"/>
    <property type="match status" value="1"/>
</dbReference>
<sequence length="212" mass="23913">MRLQGSIELFQYWNRLRDGRPAPLRTEIEPADIKNLLADTFILELDTRGGPVFRLAGTRLCATYGRELKGYSFASMWTPRDQKIVARLSNNAFHDKNVVSMSFRGVSETGREHPFELLLLPIDGGRDSLRALGIVSAKERPFWMGADPIRENVLQSVRVIDPEIEPIFLKNRPAIEVPSLAPGDRHFKPLDVFSGPGRRIRHLVVLDGGRGE</sequence>
<dbReference type="RefSeq" id="WP_189501813.1">
    <property type="nucleotide sequence ID" value="NZ_BMZQ01000001.1"/>
</dbReference>
<gene>
    <name evidence="1" type="ORF">GCM10016234_07990</name>
</gene>
<protein>
    <submittedName>
        <fullName evidence="1">PAS domain-containing protein</fullName>
    </submittedName>
</protein>
<dbReference type="Proteomes" id="UP000630142">
    <property type="component" value="Unassembled WGS sequence"/>
</dbReference>
<evidence type="ECO:0000313" key="1">
    <source>
        <dbReference type="EMBL" id="GHD08450.1"/>
    </source>
</evidence>
<organism evidence="1 2">
    <name type="scientific">Tianweitania populi</name>
    <dbReference type="NCBI Taxonomy" id="1607949"/>
    <lineage>
        <taxon>Bacteria</taxon>
        <taxon>Pseudomonadati</taxon>
        <taxon>Pseudomonadota</taxon>
        <taxon>Alphaproteobacteria</taxon>
        <taxon>Hyphomicrobiales</taxon>
        <taxon>Phyllobacteriaceae</taxon>
        <taxon>Tianweitania</taxon>
    </lineage>
</organism>
<accession>A0A8J3DM24</accession>
<dbReference type="Pfam" id="PF07310">
    <property type="entry name" value="PAS_5"/>
    <property type="match status" value="1"/>
</dbReference>
<dbReference type="InterPro" id="IPR009922">
    <property type="entry name" value="DUF1457"/>
</dbReference>